<proteinExistence type="predicted"/>
<sequence>MNLSQRRTASISLRRASLVLAMGPILLPGTATAQQEDAQAAARQPSLVFEPRVSVQHTITNNARLNATGISDQVTEVIPGFQLISNTARVKGFVDYSLHDTYYARESGFNQIRHSLNARAVVEAIEQWAFIDVSGVVASQPISAFGAPVDGSPANPNTSQTSSFRLSPYLRGRLGSAVDYEARYSVQDTQTKTGSRSDVTAQDWLLHLGNRGSGKLLGWSADATHQVVDYSLGRSIETTALRARVSWAVTPQWVLTGIGGTESTNQLSPTQESHRISGFGVNWQPSERSRLSFERESRYFGESHNAALEHRTGRTVWRYTDVKAISNGLGAQSASLGSLFDLLEGFYTPLEPDPIRRTQLVLAEIERLGLPANVQVFQDFLRSSTALRRVQQLSLALLGQRSTITLAVSRSDTRSIGGVLQLGDDFDANSRIRQHGWNLWLAHRLTPNSSVHANLGVQRSEGSLPGLETRVRSLVLGWNTLLAPRTSGGLQIRRIVSDGVTSPYRESAIVGTITHRF</sequence>
<dbReference type="STRING" id="592050.SAMN05421875_12243"/>
<dbReference type="Proteomes" id="UP000199002">
    <property type="component" value="Unassembled WGS sequence"/>
</dbReference>
<protein>
    <submittedName>
        <fullName evidence="2">Uncharacterized protein, PEP-CTERM system associated</fullName>
    </submittedName>
</protein>
<feature type="signal peptide" evidence="1">
    <location>
        <begin position="1"/>
        <end position="33"/>
    </location>
</feature>
<feature type="chain" id="PRO_5011731067" evidence="1">
    <location>
        <begin position="34"/>
        <end position="517"/>
    </location>
</feature>
<name>A0A1H4D3E9_9BURK</name>
<keyword evidence="1" id="KW-0732">Signal</keyword>
<dbReference type="EMBL" id="FNQJ01000022">
    <property type="protein sequence ID" value="SEA67234.1"/>
    <property type="molecule type" value="Genomic_DNA"/>
</dbReference>
<keyword evidence="3" id="KW-1185">Reference proteome</keyword>
<dbReference type="GeneID" id="34231748"/>
<gene>
    <name evidence="2" type="ORF">SAMN05421875_12243</name>
</gene>
<evidence type="ECO:0000313" key="2">
    <source>
        <dbReference type="EMBL" id="SEA67234.1"/>
    </source>
</evidence>
<dbReference type="NCBIfam" id="TIGR03016">
    <property type="entry name" value="pepcterm_hypo_1"/>
    <property type="match status" value="1"/>
</dbReference>
<evidence type="ECO:0000256" key="1">
    <source>
        <dbReference type="SAM" id="SignalP"/>
    </source>
</evidence>
<evidence type="ECO:0000313" key="3">
    <source>
        <dbReference type="Proteomes" id="UP000199002"/>
    </source>
</evidence>
<reference evidence="3" key="1">
    <citation type="submission" date="2016-10" db="EMBL/GenBank/DDBJ databases">
        <authorList>
            <person name="Varghese N."/>
            <person name="Submissions S."/>
        </authorList>
    </citation>
    <scope>NUCLEOTIDE SEQUENCE [LARGE SCALE GENOMIC DNA]</scope>
    <source>
        <strain evidence="3">DSM 25157</strain>
    </source>
</reference>
<dbReference type="RefSeq" id="WP_244273697.1">
    <property type="nucleotide sequence ID" value="NZ_CAXIQW010000042.1"/>
</dbReference>
<dbReference type="AlphaFoldDB" id="A0A1H4D3E9"/>
<dbReference type="InterPro" id="IPR017467">
    <property type="entry name" value="CHP03016_PEP-CTERM"/>
</dbReference>
<accession>A0A1H4D3E9</accession>
<organism evidence="2 3">
    <name type="scientific">Acidovorax soli</name>
    <dbReference type="NCBI Taxonomy" id="592050"/>
    <lineage>
        <taxon>Bacteria</taxon>
        <taxon>Pseudomonadati</taxon>
        <taxon>Pseudomonadota</taxon>
        <taxon>Betaproteobacteria</taxon>
        <taxon>Burkholderiales</taxon>
        <taxon>Comamonadaceae</taxon>
        <taxon>Acidovorax</taxon>
    </lineage>
</organism>